<keyword evidence="13" id="KW-0449">Lipoprotein</keyword>
<dbReference type="PRINTS" id="PR00781">
    <property type="entry name" value="LIPOSIGPTASE"/>
</dbReference>
<accession>A0A919V9P3</accession>
<dbReference type="GO" id="GO:0004190">
    <property type="term" value="F:aspartic-type endopeptidase activity"/>
    <property type="evidence" value="ECO:0007669"/>
    <property type="project" value="UniProtKB-UniRule"/>
</dbReference>
<dbReference type="NCBIfam" id="TIGR00077">
    <property type="entry name" value="lspA"/>
    <property type="match status" value="1"/>
</dbReference>
<evidence type="ECO:0000313" key="14">
    <source>
        <dbReference type="Proteomes" id="UP000606172"/>
    </source>
</evidence>
<feature type="compositionally biased region" description="Low complexity" evidence="12">
    <location>
        <begin position="1"/>
        <end position="19"/>
    </location>
</feature>
<keyword evidence="4 9" id="KW-0812">Transmembrane</keyword>
<evidence type="ECO:0000256" key="7">
    <source>
        <dbReference type="ARBA" id="ARBA00022989"/>
    </source>
</evidence>
<keyword evidence="2 9" id="KW-1003">Cell membrane</keyword>
<comment type="caution">
    <text evidence="13">The sequence shown here is derived from an EMBL/GenBank/DDBJ whole genome shotgun (WGS) entry which is preliminary data.</text>
</comment>
<dbReference type="RefSeq" id="WP_239128547.1">
    <property type="nucleotide sequence ID" value="NZ_BOOW01000006.1"/>
</dbReference>
<dbReference type="AlphaFoldDB" id="A0A919V9P3"/>
<feature type="active site" evidence="9">
    <location>
        <position position="188"/>
    </location>
</feature>
<evidence type="ECO:0000256" key="9">
    <source>
        <dbReference type="HAMAP-Rule" id="MF_00161"/>
    </source>
</evidence>
<protein>
    <recommendedName>
        <fullName evidence="9">Lipoprotein signal peptidase</fullName>
        <ecNumber evidence="9">3.4.23.36</ecNumber>
    </recommendedName>
    <alternativeName>
        <fullName evidence="9">Prolipoprotein signal peptidase</fullName>
    </alternativeName>
    <alternativeName>
        <fullName evidence="9">Signal peptidase II</fullName>
        <shortName evidence="9">SPase II</shortName>
    </alternativeName>
</protein>
<dbReference type="GO" id="GO:0005886">
    <property type="term" value="C:plasma membrane"/>
    <property type="evidence" value="ECO:0007669"/>
    <property type="project" value="UniProtKB-SubCell"/>
</dbReference>
<evidence type="ECO:0000256" key="2">
    <source>
        <dbReference type="ARBA" id="ARBA00022475"/>
    </source>
</evidence>
<keyword evidence="8 9" id="KW-0472">Membrane</keyword>
<evidence type="ECO:0000256" key="4">
    <source>
        <dbReference type="ARBA" id="ARBA00022692"/>
    </source>
</evidence>
<dbReference type="EC" id="3.4.23.36" evidence="9"/>
<dbReference type="EMBL" id="BOOW01000006">
    <property type="protein sequence ID" value="GII90334.1"/>
    <property type="molecule type" value="Genomic_DNA"/>
</dbReference>
<evidence type="ECO:0000256" key="6">
    <source>
        <dbReference type="ARBA" id="ARBA00022801"/>
    </source>
</evidence>
<evidence type="ECO:0000256" key="5">
    <source>
        <dbReference type="ARBA" id="ARBA00022750"/>
    </source>
</evidence>
<dbReference type="Pfam" id="PF01252">
    <property type="entry name" value="Peptidase_A8"/>
    <property type="match status" value="1"/>
</dbReference>
<feature type="transmembrane region" description="Helical" evidence="9">
    <location>
        <begin position="180"/>
        <end position="203"/>
    </location>
</feature>
<evidence type="ECO:0000256" key="3">
    <source>
        <dbReference type="ARBA" id="ARBA00022670"/>
    </source>
</evidence>
<feature type="region of interest" description="Disordered" evidence="12">
    <location>
        <begin position="1"/>
        <end position="51"/>
    </location>
</feature>
<sequence>MRGLQAAGGAPLSGAPGDDAGSGGTGGTDDVTRPGAPGETTARETPPSAGGPARRRLGLLAIIAVVIYLSDLASKILVVETIEDRPPVVLIDGLLQFRVIRNPGAAFSIGTGLTLVLTLIAIGVVIAILRTAKNLRSLPWAVTLGLLLGGALGNLTDRIFRSPGVLEGHVVDFVEVFPGHFPIFNVADSSIVCGGILAVFLAWRGYQIDGTRDTGGSKGKSAAAKDEDNG</sequence>
<feature type="transmembrane region" description="Helical" evidence="9">
    <location>
        <begin position="141"/>
        <end position="160"/>
    </location>
</feature>
<keyword evidence="3 9" id="KW-0645">Protease</keyword>
<dbReference type="HAMAP" id="MF_00161">
    <property type="entry name" value="LspA"/>
    <property type="match status" value="1"/>
</dbReference>
<comment type="pathway">
    <text evidence="9">Protein modification; lipoprotein biosynthesis (signal peptide cleavage).</text>
</comment>
<reference evidence="13" key="1">
    <citation type="submission" date="2021-01" db="EMBL/GenBank/DDBJ databases">
        <title>Whole genome shotgun sequence of Sinosporangium siamense NBRC 109515.</title>
        <authorList>
            <person name="Komaki H."/>
            <person name="Tamura T."/>
        </authorList>
    </citation>
    <scope>NUCLEOTIDE SEQUENCE</scope>
    <source>
        <strain evidence="13">NBRC 109515</strain>
    </source>
</reference>
<keyword evidence="14" id="KW-1185">Reference proteome</keyword>
<feature type="transmembrane region" description="Helical" evidence="9">
    <location>
        <begin position="105"/>
        <end position="129"/>
    </location>
</feature>
<evidence type="ECO:0000256" key="8">
    <source>
        <dbReference type="ARBA" id="ARBA00023136"/>
    </source>
</evidence>
<evidence type="ECO:0000256" key="11">
    <source>
        <dbReference type="RuleBase" id="RU004181"/>
    </source>
</evidence>
<gene>
    <name evidence="9 13" type="primary">lspA</name>
    <name evidence="13" type="ORF">Ssi02_05650</name>
</gene>
<dbReference type="InterPro" id="IPR001872">
    <property type="entry name" value="Peptidase_A8"/>
</dbReference>
<keyword evidence="6 9" id="KW-0378">Hydrolase</keyword>
<proteinExistence type="inferred from homology"/>
<dbReference type="PANTHER" id="PTHR33695">
    <property type="entry name" value="LIPOPROTEIN SIGNAL PEPTIDASE"/>
    <property type="match status" value="1"/>
</dbReference>
<dbReference type="GO" id="GO:0006508">
    <property type="term" value="P:proteolysis"/>
    <property type="evidence" value="ECO:0007669"/>
    <property type="project" value="UniProtKB-KW"/>
</dbReference>
<feature type="active site" evidence="9">
    <location>
        <position position="172"/>
    </location>
</feature>
<dbReference type="Proteomes" id="UP000606172">
    <property type="component" value="Unassembled WGS sequence"/>
</dbReference>
<evidence type="ECO:0000313" key="13">
    <source>
        <dbReference type="EMBL" id="GII90334.1"/>
    </source>
</evidence>
<dbReference type="PANTHER" id="PTHR33695:SF1">
    <property type="entry name" value="LIPOPROTEIN SIGNAL PEPTIDASE"/>
    <property type="match status" value="1"/>
</dbReference>
<evidence type="ECO:0000256" key="1">
    <source>
        <dbReference type="ARBA" id="ARBA00006139"/>
    </source>
</evidence>
<evidence type="ECO:0000256" key="12">
    <source>
        <dbReference type="SAM" id="MobiDB-lite"/>
    </source>
</evidence>
<feature type="transmembrane region" description="Helical" evidence="9">
    <location>
        <begin position="57"/>
        <end position="78"/>
    </location>
</feature>
<name>A0A919V9P3_9ACTN</name>
<comment type="function">
    <text evidence="9 10">This protein specifically catalyzes the removal of signal peptides from prolipoproteins.</text>
</comment>
<dbReference type="PROSITE" id="PS00855">
    <property type="entry name" value="SPASE_II"/>
    <property type="match status" value="1"/>
</dbReference>
<comment type="similarity">
    <text evidence="1 9 11">Belongs to the peptidase A8 family.</text>
</comment>
<organism evidence="13 14">
    <name type="scientific">Sinosporangium siamense</name>
    <dbReference type="NCBI Taxonomy" id="1367973"/>
    <lineage>
        <taxon>Bacteria</taxon>
        <taxon>Bacillati</taxon>
        <taxon>Actinomycetota</taxon>
        <taxon>Actinomycetes</taxon>
        <taxon>Streptosporangiales</taxon>
        <taxon>Streptosporangiaceae</taxon>
        <taxon>Sinosporangium</taxon>
    </lineage>
</organism>
<comment type="subcellular location">
    <subcellularLocation>
        <location evidence="9">Cell membrane</location>
        <topology evidence="9">Multi-pass membrane protein</topology>
    </subcellularLocation>
</comment>
<keyword evidence="7 9" id="KW-1133">Transmembrane helix</keyword>
<evidence type="ECO:0000256" key="10">
    <source>
        <dbReference type="RuleBase" id="RU000594"/>
    </source>
</evidence>
<comment type="catalytic activity">
    <reaction evidence="9 10">
        <text>Release of signal peptides from bacterial membrane prolipoproteins. Hydrolyzes -Xaa-Yaa-Zaa-|-(S,diacylglyceryl)Cys-, in which Xaa is hydrophobic (preferably Leu), and Yaa (Ala or Ser) and Zaa (Gly or Ala) have small, neutral side chains.</text>
        <dbReference type="EC" id="3.4.23.36"/>
    </reaction>
</comment>
<keyword evidence="5 9" id="KW-0064">Aspartyl protease</keyword>